<dbReference type="InterPro" id="IPR039426">
    <property type="entry name" value="TonB-dep_rcpt-like"/>
</dbReference>
<feature type="domain" description="TonB-dependent receptor plug" evidence="4">
    <location>
        <begin position="68"/>
        <end position="172"/>
    </location>
</feature>
<proteinExistence type="inferred from homology"/>
<keyword evidence="1" id="KW-0813">Transport</keyword>
<keyword evidence="1" id="KW-0998">Cell outer membrane</keyword>
<evidence type="ECO:0000256" key="3">
    <source>
        <dbReference type="SAM" id="SignalP"/>
    </source>
</evidence>
<dbReference type="PANTHER" id="PTHR40980">
    <property type="entry name" value="PLUG DOMAIN-CONTAINING PROTEIN"/>
    <property type="match status" value="1"/>
</dbReference>
<comment type="similarity">
    <text evidence="1">Belongs to the TonB-dependent receptor family.</text>
</comment>
<evidence type="ECO:0000256" key="2">
    <source>
        <dbReference type="SAM" id="MobiDB-lite"/>
    </source>
</evidence>
<feature type="signal peptide" evidence="3">
    <location>
        <begin position="1"/>
        <end position="18"/>
    </location>
</feature>
<dbReference type="Pfam" id="PF07715">
    <property type="entry name" value="Plug"/>
    <property type="match status" value="1"/>
</dbReference>
<dbReference type="PROSITE" id="PS52016">
    <property type="entry name" value="TONB_DEPENDENT_REC_3"/>
    <property type="match status" value="1"/>
</dbReference>
<dbReference type="Proteomes" id="UP000595894">
    <property type="component" value="Chromosome"/>
</dbReference>
<sequence length="183" mass="18952">MLLASAAMAAMAQHIAAAQTVSGPARDQSAAPTPTDTDVSDIARDQEAETTIVVTGARATQRSSIELKRDASVVVDGLVSDEIGASPDNSVGDTLERITGVTADRFKGNANELSVRGLGPTLSFSTFNGREVSTAGPDRSVAFQQFPSELVNGVLVYKTQQADFLEGGVGGVIELRSLEATGL</sequence>
<evidence type="ECO:0000256" key="1">
    <source>
        <dbReference type="PROSITE-ProRule" id="PRU01360"/>
    </source>
</evidence>
<keyword evidence="1" id="KW-0812">Transmembrane</keyword>
<keyword evidence="1" id="KW-0472">Membrane</keyword>
<dbReference type="AlphaFoldDB" id="A0A974NSC2"/>
<dbReference type="EMBL" id="CP061035">
    <property type="protein sequence ID" value="QQV75982.1"/>
    <property type="molecule type" value="Genomic_DNA"/>
</dbReference>
<dbReference type="Gene3D" id="2.170.130.10">
    <property type="entry name" value="TonB-dependent receptor, plug domain"/>
    <property type="match status" value="1"/>
</dbReference>
<dbReference type="SUPFAM" id="SSF56935">
    <property type="entry name" value="Porins"/>
    <property type="match status" value="1"/>
</dbReference>
<feature type="chain" id="PRO_5037455330" evidence="3">
    <location>
        <begin position="19"/>
        <end position="183"/>
    </location>
</feature>
<comment type="subcellular location">
    <subcellularLocation>
        <location evidence="1">Cell outer membrane</location>
        <topology evidence="1">Multi-pass membrane protein</topology>
    </subcellularLocation>
</comment>
<evidence type="ECO:0000259" key="4">
    <source>
        <dbReference type="Pfam" id="PF07715"/>
    </source>
</evidence>
<gene>
    <name evidence="5" type="ORF">H5J25_10325</name>
</gene>
<accession>A0A974NSC2</accession>
<name>A0A974NSC2_9SPHN</name>
<dbReference type="KEGG" id="sari:H5J25_10325"/>
<keyword evidence="3" id="KW-0732">Signal</keyword>
<keyword evidence="6" id="KW-1185">Reference proteome</keyword>
<protein>
    <submittedName>
        <fullName evidence="5">TonB-dependent receptor plug domain-containing protein</fullName>
    </submittedName>
</protein>
<dbReference type="GO" id="GO:0009279">
    <property type="term" value="C:cell outer membrane"/>
    <property type="evidence" value="ECO:0007669"/>
    <property type="project" value="UniProtKB-SubCell"/>
</dbReference>
<evidence type="ECO:0000313" key="5">
    <source>
        <dbReference type="EMBL" id="QQV75982.1"/>
    </source>
</evidence>
<reference evidence="6" key="1">
    <citation type="submission" date="2020-09" db="EMBL/GenBank/DDBJ databases">
        <title>Sphingomonas sp., a new species isolated from pork steak.</title>
        <authorList>
            <person name="Heidler von Heilborn D."/>
        </authorList>
    </citation>
    <scope>NUCLEOTIDE SEQUENCE [LARGE SCALE GENOMIC DNA]</scope>
</reference>
<dbReference type="RefSeq" id="WP_202090708.1">
    <property type="nucleotide sequence ID" value="NZ_CP061035.1"/>
</dbReference>
<organism evidence="5 6">
    <name type="scientific">Sphingomonas aliaeris</name>
    <dbReference type="NCBI Taxonomy" id="2759526"/>
    <lineage>
        <taxon>Bacteria</taxon>
        <taxon>Pseudomonadati</taxon>
        <taxon>Pseudomonadota</taxon>
        <taxon>Alphaproteobacteria</taxon>
        <taxon>Sphingomonadales</taxon>
        <taxon>Sphingomonadaceae</taxon>
        <taxon>Sphingomonas</taxon>
    </lineage>
</organism>
<keyword evidence="1" id="KW-1134">Transmembrane beta strand</keyword>
<evidence type="ECO:0000313" key="6">
    <source>
        <dbReference type="Proteomes" id="UP000595894"/>
    </source>
</evidence>
<dbReference type="PANTHER" id="PTHR40980:SF4">
    <property type="entry name" value="TONB-DEPENDENT RECEPTOR-LIKE BETA-BARREL DOMAIN-CONTAINING PROTEIN"/>
    <property type="match status" value="1"/>
</dbReference>
<feature type="region of interest" description="Disordered" evidence="2">
    <location>
        <begin position="21"/>
        <end position="40"/>
    </location>
</feature>
<dbReference type="InterPro" id="IPR012910">
    <property type="entry name" value="Plug_dom"/>
</dbReference>
<keyword evidence="5" id="KW-0675">Receptor</keyword>
<dbReference type="InterPro" id="IPR037066">
    <property type="entry name" value="Plug_dom_sf"/>
</dbReference>